<reference evidence="2 3" key="1">
    <citation type="submission" date="2016-10" db="EMBL/GenBank/DDBJ databases">
        <authorList>
            <person name="Varghese N."/>
            <person name="Submissions S."/>
        </authorList>
    </citation>
    <scope>NUCLEOTIDE SEQUENCE [LARGE SCALE GENOMIC DNA]</scope>
    <source>
        <strain evidence="2 3">DSM 26672</strain>
    </source>
</reference>
<dbReference type="Gene3D" id="3.40.50.2000">
    <property type="entry name" value="Glycogen Phosphorylase B"/>
    <property type="match status" value="2"/>
</dbReference>
<evidence type="ECO:0000313" key="2">
    <source>
        <dbReference type="EMBL" id="SDF21523.1"/>
    </source>
</evidence>
<name>A0ABY0NAK4_9HYPH</name>
<dbReference type="SUPFAM" id="SSF53756">
    <property type="entry name" value="UDP-Glycosyltransferase/glycogen phosphorylase"/>
    <property type="match status" value="1"/>
</dbReference>
<comment type="caution">
    <text evidence="2">The sequence shown here is derived from an EMBL/GenBank/DDBJ whole genome shotgun (WGS) entry which is preliminary data.</text>
</comment>
<dbReference type="Pfam" id="PF13579">
    <property type="entry name" value="Glyco_trans_4_4"/>
    <property type="match status" value="1"/>
</dbReference>
<gene>
    <name evidence="2" type="ORF">SAMN05421844_10175</name>
</gene>
<accession>A0ABY0NAK4</accession>
<dbReference type="RefSeq" id="WP_170843256.1">
    <property type="nucleotide sequence ID" value="NZ_FNBZ01000001.1"/>
</dbReference>
<sequence>MQPSLKGQSLRWCFFSPGRRSIDVLGGDSRTSGGAEAQVAHLAAAMAELGHKVSLIYGDGSQRCPPTELASVTCIDAAPRWLKPSSIAAFWRALKDASPDVIYARLPSDFLALQGLLGRFDGRARFIYALAHDDHCRPWQAYSYRRWLHAPLYALGLHSAEAILAQHEGQRARLAHGLQGRTICVPNLVRSFASVPRDFEGTSIDAIWVAQIRPEKRLERFLDLAASAPDLSCSVVGGFDPTLPAASRVELEQRIQSLSNVTYWGPQPADVVMSLLARSKVLVNTSSGEGFPNSMLEAWSLGVPVVSLAVDPGGIIEQQDIGLLSGGDVELRNDVRLLTRRGSLNDRIGVRALAYVRGRHSLEAVCAALSPAIFGSPVTAGAHRAEHSREALS</sequence>
<organism evidence="2 3">
    <name type="scientific">Bosea robiniae</name>
    <dbReference type="NCBI Taxonomy" id="1036780"/>
    <lineage>
        <taxon>Bacteria</taxon>
        <taxon>Pseudomonadati</taxon>
        <taxon>Pseudomonadota</taxon>
        <taxon>Alphaproteobacteria</taxon>
        <taxon>Hyphomicrobiales</taxon>
        <taxon>Boseaceae</taxon>
        <taxon>Bosea</taxon>
    </lineage>
</organism>
<evidence type="ECO:0000259" key="1">
    <source>
        <dbReference type="Pfam" id="PF13579"/>
    </source>
</evidence>
<proteinExistence type="predicted"/>
<feature type="domain" description="Glycosyltransferase subfamily 4-like N-terminal" evidence="1">
    <location>
        <begin position="33"/>
        <end position="181"/>
    </location>
</feature>
<keyword evidence="3" id="KW-1185">Reference proteome</keyword>
<evidence type="ECO:0000313" key="3">
    <source>
        <dbReference type="Proteomes" id="UP000199468"/>
    </source>
</evidence>
<protein>
    <submittedName>
        <fullName evidence="2">Glycosyltransferase involved in cell wall bisynthesis</fullName>
    </submittedName>
</protein>
<dbReference type="Proteomes" id="UP000199468">
    <property type="component" value="Unassembled WGS sequence"/>
</dbReference>
<dbReference type="CDD" id="cd03801">
    <property type="entry name" value="GT4_PimA-like"/>
    <property type="match status" value="1"/>
</dbReference>
<dbReference type="EMBL" id="FNBZ01000001">
    <property type="protein sequence ID" value="SDF21523.1"/>
    <property type="molecule type" value="Genomic_DNA"/>
</dbReference>
<dbReference type="PANTHER" id="PTHR12526">
    <property type="entry name" value="GLYCOSYLTRANSFERASE"/>
    <property type="match status" value="1"/>
</dbReference>
<dbReference type="Pfam" id="PF13692">
    <property type="entry name" value="Glyco_trans_1_4"/>
    <property type="match status" value="1"/>
</dbReference>
<dbReference type="InterPro" id="IPR028098">
    <property type="entry name" value="Glyco_trans_4-like_N"/>
</dbReference>